<dbReference type="InterPro" id="IPR051650">
    <property type="entry name" value="SL_signaling_regulator"/>
</dbReference>
<dbReference type="AlphaFoldDB" id="A0A7J7LWR4"/>
<protein>
    <recommendedName>
        <fullName evidence="5">ATPase AAA-type core domain-containing protein</fullName>
    </recommendedName>
</protein>
<gene>
    <name evidence="3" type="ORF">GIB67_036756</name>
</gene>
<dbReference type="Gene3D" id="3.40.50.300">
    <property type="entry name" value="P-loop containing nucleotide triphosphate hydrolases"/>
    <property type="match status" value="1"/>
</dbReference>
<dbReference type="PANTHER" id="PTHR43572">
    <property type="entry name" value="CHAPERONE PROTEIN CLPD, CHLOROPLASTIC"/>
    <property type="match status" value="1"/>
</dbReference>
<dbReference type="PANTHER" id="PTHR43572:SF38">
    <property type="entry name" value="PROTEIN SMAX1-LIKE 6"/>
    <property type="match status" value="1"/>
</dbReference>
<evidence type="ECO:0000259" key="1">
    <source>
        <dbReference type="Pfam" id="PF07724"/>
    </source>
</evidence>
<dbReference type="Proteomes" id="UP000541444">
    <property type="component" value="Unassembled WGS sequence"/>
</dbReference>
<reference evidence="3 4" key="1">
    <citation type="journal article" date="2020" name="IScience">
        <title>Genome Sequencing of the Endangered Kingdonia uniflora (Circaeasteraceae, Ranunculales) Reveals Potential Mechanisms of Evolutionary Specialization.</title>
        <authorList>
            <person name="Sun Y."/>
            <person name="Deng T."/>
            <person name="Zhang A."/>
            <person name="Moore M.J."/>
            <person name="Landis J.B."/>
            <person name="Lin N."/>
            <person name="Zhang H."/>
            <person name="Zhang X."/>
            <person name="Huang J."/>
            <person name="Zhang X."/>
            <person name="Sun H."/>
            <person name="Wang H."/>
        </authorList>
    </citation>
    <scope>NUCLEOTIDE SEQUENCE [LARGE SCALE GENOMIC DNA]</scope>
    <source>
        <strain evidence="3">TB1705</strain>
        <tissue evidence="3">Leaf</tissue>
    </source>
</reference>
<dbReference type="InterPro" id="IPR003959">
    <property type="entry name" value="ATPase_AAA_core"/>
</dbReference>
<dbReference type="CDD" id="cd19499">
    <property type="entry name" value="RecA-like_ClpB_Hsp104-like"/>
    <property type="match status" value="1"/>
</dbReference>
<organism evidence="3 4">
    <name type="scientific">Kingdonia uniflora</name>
    <dbReference type="NCBI Taxonomy" id="39325"/>
    <lineage>
        <taxon>Eukaryota</taxon>
        <taxon>Viridiplantae</taxon>
        <taxon>Streptophyta</taxon>
        <taxon>Embryophyta</taxon>
        <taxon>Tracheophyta</taxon>
        <taxon>Spermatophyta</taxon>
        <taxon>Magnoliopsida</taxon>
        <taxon>Ranunculales</taxon>
        <taxon>Circaeasteraceae</taxon>
        <taxon>Kingdonia</taxon>
    </lineage>
</organism>
<dbReference type="InterPro" id="IPR027417">
    <property type="entry name" value="P-loop_NTPase"/>
</dbReference>
<dbReference type="Pfam" id="PF26587">
    <property type="entry name" value="AAA_lid_SMAX1"/>
    <property type="match status" value="1"/>
</dbReference>
<dbReference type="EMBL" id="JACGCM010001948">
    <property type="protein sequence ID" value="KAF6147037.1"/>
    <property type="molecule type" value="Genomic_DNA"/>
</dbReference>
<sequence>MMKKKTVVVTESNKELKELNKMMSKQLEAILAFNKIKLCTLANFDGDERFADAIEDEVEIREKKIVEKIRLEAGVVTENSKKFDVDDLEMKYLEETMEREVHYAIDLVVPCSWYTYSLMESFVPFGGFFSTPSELTTPLSRTDQSMSRCHLCNEKYEQEVSVISKGGSTPSVADHYQANLPSWLQAADLSTNKDLDLDLDVIKVQDLVIIFMYKCVPISSVQAKDDGRIFNAKMTGLQKKWDDICRRLNHILPVFGSDIYQSVGLQRISSSNPKMLGPVASEAKNDNFVSKEKSSPSKSQASLHKELTNCIPNVHAPSSSPLSVTTDLGLGTLYTSTFKDMKKPTSEACKARLEDFSGCFPLTVDAVVPSISNPPVRSSPGSCPDLSGQYDLKDFKTLRRTLTEKVGSQCEAAIHTISQTIACCKKGNERRRGASLKRDIWLNFLGPDKAVKGRIAVALAEIIFGSKHNIISVDLSFYDGISRTIFGAQVINGNDLRFRGKTVVDYIADEIRRKPQAVVFLENIDKADVLVQNSLSQAIKTGKFADSHGRETSINNIIFVTTSRCLEKIRTLSEREDVKFYEERISRAQSWQMQILIRYAPEDSAIRLCSNVRVLFGKDVSTPAFRNKRKLIGIDESPKRAHKVSRCLDLNLPIDENEENDVDSGSSDSDCVSENSELWLEDFFLQVDETIVFKPFDFDALAEDILKDISEVFWNSFGSEGVLEIDSRAMDQILAAAWLSDKKKSTQEWVRQVLLKSFEEARQRYSIKARSILKLVTCEGVYMGEQAPGVCLPSRIILN</sequence>
<evidence type="ECO:0000313" key="3">
    <source>
        <dbReference type="EMBL" id="KAF6147037.1"/>
    </source>
</evidence>
<evidence type="ECO:0000313" key="4">
    <source>
        <dbReference type="Proteomes" id="UP000541444"/>
    </source>
</evidence>
<feature type="domain" description="ATPase AAA-type core" evidence="1">
    <location>
        <begin position="442"/>
        <end position="568"/>
    </location>
</feature>
<feature type="domain" description="SMAX1-like AAA+ ATPase lid" evidence="2">
    <location>
        <begin position="697"/>
        <end position="780"/>
    </location>
</feature>
<evidence type="ECO:0008006" key="5">
    <source>
        <dbReference type="Google" id="ProtNLM"/>
    </source>
</evidence>
<dbReference type="OrthoDB" id="1723324at2759"/>
<evidence type="ECO:0000259" key="2">
    <source>
        <dbReference type="Pfam" id="PF26587"/>
    </source>
</evidence>
<proteinExistence type="predicted"/>
<name>A0A7J7LWR4_9MAGN</name>
<dbReference type="Pfam" id="PF07724">
    <property type="entry name" value="AAA_2"/>
    <property type="match status" value="1"/>
</dbReference>
<comment type="caution">
    <text evidence="3">The sequence shown here is derived from an EMBL/GenBank/DDBJ whole genome shotgun (WGS) entry which is preliminary data.</text>
</comment>
<keyword evidence="4" id="KW-1185">Reference proteome</keyword>
<dbReference type="GO" id="GO:0005524">
    <property type="term" value="F:ATP binding"/>
    <property type="evidence" value="ECO:0007669"/>
    <property type="project" value="InterPro"/>
</dbReference>
<dbReference type="GO" id="GO:0016887">
    <property type="term" value="F:ATP hydrolysis activity"/>
    <property type="evidence" value="ECO:0007669"/>
    <property type="project" value="InterPro"/>
</dbReference>
<accession>A0A7J7LWR4</accession>
<dbReference type="InterPro" id="IPR058954">
    <property type="entry name" value="AAA_lid_SMAX1"/>
</dbReference>
<dbReference type="SUPFAM" id="SSF52540">
    <property type="entry name" value="P-loop containing nucleoside triphosphate hydrolases"/>
    <property type="match status" value="1"/>
</dbReference>